<protein>
    <submittedName>
        <fullName evidence="3">Phage major capsid protein</fullName>
    </submittedName>
</protein>
<dbReference type="RefSeq" id="WP_407348845.1">
    <property type="nucleotide sequence ID" value="NZ_CP136864.1"/>
</dbReference>
<proteinExistence type="predicted"/>
<evidence type="ECO:0000313" key="4">
    <source>
        <dbReference type="Proteomes" id="UP001626537"/>
    </source>
</evidence>
<gene>
    <name evidence="3" type="ORF">R0135_03340</name>
</gene>
<keyword evidence="4" id="KW-1185">Reference proteome</keyword>
<dbReference type="NCBIfam" id="TIGR01554">
    <property type="entry name" value="major_cap_HK97"/>
    <property type="match status" value="1"/>
</dbReference>
<evidence type="ECO:0000256" key="1">
    <source>
        <dbReference type="ARBA" id="ARBA00004328"/>
    </source>
</evidence>
<dbReference type="SUPFAM" id="SSF56563">
    <property type="entry name" value="Major capsid protein gp5"/>
    <property type="match status" value="1"/>
</dbReference>
<reference evidence="3 4" key="1">
    <citation type="submission" date="2023-10" db="EMBL/GenBank/DDBJ databases">
        <title>Two novel species belonging to the OM43/NOR5 clade.</title>
        <authorList>
            <person name="Park M."/>
        </authorList>
    </citation>
    <scope>NUCLEOTIDE SEQUENCE [LARGE SCALE GENOMIC DNA]</scope>
    <source>
        <strain evidence="3 4">IMCC43200</strain>
    </source>
</reference>
<dbReference type="InterPro" id="IPR024455">
    <property type="entry name" value="Phage_capsid"/>
</dbReference>
<dbReference type="Proteomes" id="UP001626537">
    <property type="component" value="Chromosome"/>
</dbReference>
<feature type="domain" description="Phage capsid-like C-terminal" evidence="2">
    <location>
        <begin position="87"/>
        <end position="344"/>
    </location>
</feature>
<accession>A0ABZ0I3W1</accession>
<evidence type="ECO:0000259" key="2">
    <source>
        <dbReference type="Pfam" id="PF05065"/>
    </source>
</evidence>
<organism evidence="3 4">
    <name type="scientific">Congregibacter variabilis</name>
    <dbReference type="NCBI Taxonomy" id="3081200"/>
    <lineage>
        <taxon>Bacteria</taxon>
        <taxon>Pseudomonadati</taxon>
        <taxon>Pseudomonadota</taxon>
        <taxon>Gammaproteobacteria</taxon>
        <taxon>Cellvibrionales</taxon>
        <taxon>Halieaceae</taxon>
        <taxon>Congregibacter</taxon>
    </lineage>
</organism>
<name>A0ABZ0I3W1_9GAMM</name>
<dbReference type="Gene3D" id="3.30.2320.10">
    <property type="entry name" value="hypothetical protein PF0899 domain"/>
    <property type="match status" value="1"/>
</dbReference>
<dbReference type="InterPro" id="IPR054612">
    <property type="entry name" value="Phage_capsid-like_C"/>
</dbReference>
<dbReference type="Pfam" id="PF05065">
    <property type="entry name" value="Phage_capsid"/>
    <property type="match status" value="1"/>
</dbReference>
<sequence length="370" mass="40689">MNTELKSALEEMGEAFVDFRQKHEDRLGEHTREIEALNKAYGRPGFGQSIGGDPEQLKSQLAEYAKSGNRGSLLSKEFNTVDGGSTGGYVQVSDLESQIRSRMEEISPIWRASEKVVTSSKTYLRNYTDDGSVAVRAAEKSARTETTHPSIAQTQVDLSVAYHLTKLSEEVMQTSVMDLGRYVLEDNAIAFGELYESEAIAAIESASTSVDADGVRNFGLIQKVVTGSVGAVGYDDVIALIHSLAPSYRRSARLYASTDAIQKLRLLKDADGMPLWRNADLTAGRAPSLLGYEVVEAPLMPAVSNGAIPVYFGDISRAHLWASHQDGYAMLRDELTQKGYVQLYNRIFGLPTVPMTRPGLKMRLLQRPRD</sequence>
<comment type="subcellular location">
    <subcellularLocation>
        <location evidence="1">Virion</location>
    </subcellularLocation>
</comment>
<evidence type="ECO:0000313" key="3">
    <source>
        <dbReference type="EMBL" id="WOJ94209.1"/>
    </source>
</evidence>
<dbReference type="EMBL" id="CP136864">
    <property type="protein sequence ID" value="WOJ94209.1"/>
    <property type="molecule type" value="Genomic_DNA"/>
</dbReference>